<keyword evidence="1" id="KW-0547">Nucleotide-binding</keyword>
<dbReference type="InterPro" id="IPR001806">
    <property type="entry name" value="Small_GTPase"/>
</dbReference>
<dbReference type="CDD" id="cd00154">
    <property type="entry name" value="Rab"/>
    <property type="match status" value="1"/>
</dbReference>
<dbReference type="SMART" id="SM00175">
    <property type="entry name" value="RAB"/>
    <property type="match status" value="1"/>
</dbReference>
<dbReference type="GO" id="GO:0005525">
    <property type="term" value="F:GTP binding"/>
    <property type="evidence" value="ECO:0007669"/>
    <property type="project" value="UniProtKB-KW"/>
</dbReference>
<gene>
    <name evidence="4" type="ORF">MEDL_47409</name>
</gene>
<dbReference type="SMART" id="SM00173">
    <property type="entry name" value="RAS"/>
    <property type="match status" value="1"/>
</dbReference>
<keyword evidence="5" id="KW-1185">Reference proteome</keyword>
<keyword evidence="3" id="KW-0449">Lipoprotein</keyword>
<dbReference type="SMART" id="SM00174">
    <property type="entry name" value="RHO"/>
    <property type="match status" value="1"/>
</dbReference>
<dbReference type="PROSITE" id="PS51420">
    <property type="entry name" value="RHO"/>
    <property type="match status" value="1"/>
</dbReference>
<dbReference type="InterPro" id="IPR027417">
    <property type="entry name" value="P-loop_NTPase"/>
</dbReference>
<dbReference type="InterPro" id="IPR005225">
    <property type="entry name" value="Small_GTP-bd"/>
</dbReference>
<evidence type="ECO:0000313" key="4">
    <source>
        <dbReference type="EMBL" id="CAG2234783.1"/>
    </source>
</evidence>
<dbReference type="FunFam" id="3.40.50.300:FF:001129">
    <property type="entry name" value="ras-related protein Rab-44 isoform X2"/>
    <property type="match status" value="1"/>
</dbReference>
<dbReference type="Proteomes" id="UP000683360">
    <property type="component" value="Unassembled WGS sequence"/>
</dbReference>
<evidence type="ECO:0000256" key="3">
    <source>
        <dbReference type="ARBA" id="ARBA00023288"/>
    </source>
</evidence>
<dbReference type="GO" id="GO:0003924">
    <property type="term" value="F:GTPase activity"/>
    <property type="evidence" value="ECO:0007669"/>
    <property type="project" value="InterPro"/>
</dbReference>
<dbReference type="OrthoDB" id="9989112at2759"/>
<dbReference type="PANTHER" id="PTHR47977">
    <property type="entry name" value="RAS-RELATED PROTEIN RAB"/>
    <property type="match status" value="1"/>
</dbReference>
<dbReference type="AlphaFoldDB" id="A0A8S3TM69"/>
<reference evidence="4" key="1">
    <citation type="submission" date="2021-03" db="EMBL/GenBank/DDBJ databases">
        <authorList>
            <person name="Bekaert M."/>
        </authorList>
    </citation>
    <scope>NUCLEOTIDE SEQUENCE</scope>
</reference>
<dbReference type="NCBIfam" id="TIGR00231">
    <property type="entry name" value="small_GTP"/>
    <property type="match status" value="1"/>
</dbReference>
<sequence length="220" mass="25172">MGDSYDYLFKIIVVGDRDVGKTSFVRRFTTGHFQRDLKATIMVDFSVHTLQLDSKIVKLQIWDTTGQERFRSLVAGYFRNAHAALVMYDVTNTESLQSCVRWINDIRIKSGEDIPQILLGNKCDELRGRTVSSSDGEHFARKHDMMSFLETSAKDGQNVDDVFHKLAKELSRTYSEPMDYGYDSIRLESLTTILHLGGDVVDIDSRNIYNVIEIRGNIYV</sequence>
<protein>
    <submittedName>
        <fullName evidence="4">RAB43</fullName>
    </submittedName>
</protein>
<evidence type="ECO:0000256" key="2">
    <source>
        <dbReference type="ARBA" id="ARBA00023134"/>
    </source>
</evidence>
<dbReference type="PRINTS" id="PR00449">
    <property type="entry name" value="RASTRNSFRMNG"/>
</dbReference>
<dbReference type="SMART" id="SM00176">
    <property type="entry name" value="RAN"/>
    <property type="match status" value="1"/>
</dbReference>
<proteinExistence type="predicted"/>
<organism evidence="4 5">
    <name type="scientific">Mytilus edulis</name>
    <name type="common">Blue mussel</name>
    <dbReference type="NCBI Taxonomy" id="6550"/>
    <lineage>
        <taxon>Eukaryota</taxon>
        <taxon>Metazoa</taxon>
        <taxon>Spiralia</taxon>
        <taxon>Lophotrochozoa</taxon>
        <taxon>Mollusca</taxon>
        <taxon>Bivalvia</taxon>
        <taxon>Autobranchia</taxon>
        <taxon>Pteriomorphia</taxon>
        <taxon>Mytilida</taxon>
        <taxon>Mytiloidea</taxon>
        <taxon>Mytilidae</taxon>
        <taxon>Mytilinae</taxon>
        <taxon>Mytilus</taxon>
    </lineage>
</organism>
<evidence type="ECO:0000313" key="5">
    <source>
        <dbReference type="Proteomes" id="UP000683360"/>
    </source>
</evidence>
<dbReference type="Gene3D" id="3.40.50.300">
    <property type="entry name" value="P-loop containing nucleotide triphosphate hydrolases"/>
    <property type="match status" value="1"/>
</dbReference>
<evidence type="ECO:0000256" key="1">
    <source>
        <dbReference type="ARBA" id="ARBA00022741"/>
    </source>
</evidence>
<comment type="caution">
    <text evidence="4">The sequence shown here is derived from an EMBL/GenBank/DDBJ whole genome shotgun (WGS) entry which is preliminary data.</text>
</comment>
<dbReference type="PROSITE" id="PS51421">
    <property type="entry name" value="RAS"/>
    <property type="match status" value="1"/>
</dbReference>
<dbReference type="Pfam" id="PF00071">
    <property type="entry name" value="Ras"/>
    <property type="match status" value="1"/>
</dbReference>
<dbReference type="EMBL" id="CAJPWZ010002271">
    <property type="protein sequence ID" value="CAG2234783.1"/>
    <property type="molecule type" value="Genomic_DNA"/>
</dbReference>
<dbReference type="PROSITE" id="PS51419">
    <property type="entry name" value="RAB"/>
    <property type="match status" value="1"/>
</dbReference>
<keyword evidence="2" id="KW-0342">GTP-binding</keyword>
<name>A0A8S3TM69_MYTED</name>
<dbReference type="InterPro" id="IPR050227">
    <property type="entry name" value="Rab"/>
</dbReference>
<accession>A0A8S3TM69</accession>
<dbReference type="SUPFAM" id="SSF52540">
    <property type="entry name" value="P-loop containing nucleoside triphosphate hydrolases"/>
    <property type="match status" value="1"/>
</dbReference>